<evidence type="ECO:0000313" key="7">
    <source>
        <dbReference type="EMBL" id="VEU78071.1"/>
    </source>
</evidence>
<dbReference type="OrthoDB" id="401129at2"/>
<evidence type="ECO:0000256" key="6">
    <source>
        <dbReference type="SAM" id="Phobius"/>
    </source>
</evidence>
<dbReference type="InterPro" id="IPR003740">
    <property type="entry name" value="YitT"/>
</dbReference>
<evidence type="ECO:0000256" key="1">
    <source>
        <dbReference type="ARBA" id="ARBA00004651"/>
    </source>
</evidence>
<feature type="transmembrane region" description="Helical" evidence="6">
    <location>
        <begin position="211"/>
        <end position="230"/>
    </location>
</feature>
<keyword evidence="8" id="KW-1185">Reference proteome</keyword>
<keyword evidence="2" id="KW-1003">Cell membrane</keyword>
<proteinExistence type="predicted"/>
<dbReference type="PANTHER" id="PTHR33545:SF5">
    <property type="entry name" value="UPF0750 MEMBRANE PROTEIN YITT"/>
    <property type="match status" value="1"/>
</dbReference>
<sequence>MKNNDDSKKNHWKKFKQKLVCTLNKNAEGCSLKSTENFEEENCDFNKTKIGKYAFSKTNRHDKNVKKERILLYARRIFFIFISAILFNFGVLAFLQKSDTIPSGISGIPSLIVFLLNRSNPEISKFFALMYLAANIPLFAIFGFKVKRSFVVLSVLFMIFQIAVNAVLTIKEVETWVNHTFSVSPGWEQMISVEVQPNVFQNYENPNTWPIFMNGIIGSALIGISIAIAWKNGGSTGGTDIIAYYFSTKKKKSVSFVLMIVSFLTSAIFLILFSALHPHTASLAVEFTNVNGKISPVYKVTNNHAVFGMREIMTIFYIFIVNFLVSFIYPKYKKVDIEIFTADPKKILNYLKAINYWHAYTVYTAQSGYTGNPVYKVETTSLLLESKSLIKDLQWIDKSAWIKIKPVVKVNGSFSTEYVE</sequence>
<feature type="transmembrane region" description="Helical" evidence="6">
    <location>
        <begin position="256"/>
        <end position="276"/>
    </location>
</feature>
<reference evidence="7 8" key="1">
    <citation type="submission" date="2019-01" db="EMBL/GenBank/DDBJ databases">
        <authorList>
            <consortium name="Pathogen Informatics"/>
        </authorList>
    </citation>
    <scope>NUCLEOTIDE SEQUENCE [LARGE SCALE GENOMIC DNA]</scope>
    <source>
        <strain evidence="7 8">NCTC10184</strain>
    </source>
</reference>
<keyword evidence="4 6" id="KW-1133">Transmembrane helix</keyword>
<dbReference type="EMBL" id="LR215043">
    <property type="protein sequence ID" value="VEU78071.1"/>
    <property type="molecule type" value="Genomic_DNA"/>
</dbReference>
<feature type="transmembrane region" description="Helical" evidence="6">
    <location>
        <begin position="77"/>
        <end position="95"/>
    </location>
</feature>
<dbReference type="RefSeq" id="WP_129622921.1">
    <property type="nucleotide sequence ID" value="NZ_LR215043.1"/>
</dbReference>
<dbReference type="KEGG" id="mcob:NCTC10184_00291"/>
<organism evidence="7 8">
    <name type="scientific">Mycoplasmopsis columbinasalis</name>
    <dbReference type="NCBI Taxonomy" id="114880"/>
    <lineage>
        <taxon>Bacteria</taxon>
        <taxon>Bacillati</taxon>
        <taxon>Mycoplasmatota</taxon>
        <taxon>Mycoplasmoidales</taxon>
        <taxon>Metamycoplasmataceae</taxon>
        <taxon>Mycoplasmopsis</taxon>
    </lineage>
</organism>
<keyword evidence="3 6" id="KW-0812">Transmembrane</keyword>
<feature type="transmembrane region" description="Helical" evidence="6">
    <location>
        <begin position="312"/>
        <end position="329"/>
    </location>
</feature>
<dbReference type="PANTHER" id="PTHR33545">
    <property type="entry name" value="UPF0750 MEMBRANE PROTEIN YITT-RELATED"/>
    <property type="match status" value="1"/>
</dbReference>
<keyword evidence="5 6" id="KW-0472">Membrane</keyword>
<protein>
    <submittedName>
        <fullName evidence="7">Uncharacterized BCR, YitT family COG1284</fullName>
    </submittedName>
</protein>
<feature type="transmembrane region" description="Helical" evidence="6">
    <location>
        <begin position="126"/>
        <end position="144"/>
    </location>
</feature>
<evidence type="ECO:0000256" key="2">
    <source>
        <dbReference type="ARBA" id="ARBA00022475"/>
    </source>
</evidence>
<evidence type="ECO:0000256" key="5">
    <source>
        <dbReference type="ARBA" id="ARBA00023136"/>
    </source>
</evidence>
<dbReference type="Pfam" id="PF02588">
    <property type="entry name" value="YitT_membrane"/>
    <property type="match status" value="1"/>
</dbReference>
<accession>A0A449BA48</accession>
<dbReference type="GO" id="GO:0005886">
    <property type="term" value="C:plasma membrane"/>
    <property type="evidence" value="ECO:0007669"/>
    <property type="project" value="UniProtKB-SubCell"/>
</dbReference>
<evidence type="ECO:0000256" key="3">
    <source>
        <dbReference type="ARBA" id="ARBA00022692"/>
    </source>
</evidence>
<name>A0A449BA48_9BACT</name>
<gene>
    <name evidence="7" type="ORF">NCTC10184_00291</name>
</gene>
<dbReference type="InterPro" id="IPR051461">
    <property type="entry name" value="UPF0750_membrane"/>
</dbReference>
<comment type="subcellular location">
    <subcellularLocation>
        <location evidence="1">Cell membrane</location>
        <topology evidence="1">Multi-pass membrane protein</topology>
    </subcellularLocation>
</comment>
<dbReference type="Proteomes" id="UP000290876">
    <property type="component" value="Chromosome"/>
</dbReference>
<feature type="transmembrane region" description="Helical" evidence="6">
    <location>
        <begin position="151"/>
        <end position="170"/>
    </location>
</feature>
<dbReference type="AlphaFoldDB" id="A0A449BA48"/>
<evidence type="ECO:0000256" key="4">
    <source>
        <dbReference type="ARBA" id="ARBA00022989"/>
    </source>
</evidence>
<evidence type="ECO:0000313" key="8">
    <source>
        <dbReference type="Proteomes" id="UP000290876"/>
    </source>
</evidence>